<dbReference type="Proteomes" id="UP001596112">
    <property type="component" value="Unassembled WGS sequence"/>
</dbReference>
<gene>
    <name evidence="2" type="ORF">ACFQGO_26030</name>
</gene>
<sequence length="177" mass="18991">MTAPADGRTADTDALSPVRAGLLRAAHAEAEALRNRAEQEAAALLDQARAEARDLLDEARRQGEADGADAARDVLVRARRAARSLTLAARREAYRELRRAAAERVGALRGTEDYASLRAWLEQRARALLGPAADVAEHADGGVVARAPGRRVDLSLTALADRATDRVGGEVRTLWEP</sequence>
<evidence type="ECO:0000256" key="1">
    <source>
        <dbReference type="SAM" id="Coils"/>
    </source>
</evidence>
<organism evidence="2 3">
    <name type="scientific">Streptomyces heilongjiangensis</name>
    <dbReference type="NCBI Taxonomy" id="945052"/>
    <lineage>
        <taxon>Bacteria</taxon>
        <taxon>Bacillati</taxon>
        <taxon>Actinomycetota</taxon>
        <taxon>Actinomycetes</taxon>
        <taxon>Kitasatosporales</taxon>
        <taxon>Streptomycetaceae</taxon>
        <taxon>Streptomyces</taxon>
    </lineage>
</organism>
<reference evidence="3" key="1">
    <citation type="journal article" date="2019" name="Int. J. Syst. Evol. Microbiol.">
        <title>The Global Catalogue of Microorganisms (GCM) 10K type strain sequencing project: providing services to taxonomists for standard genome sequencing and annotation.</title>
        <authorList>
            <consortium name="The Broad Institute Genomics Platform"/>
            <consortium name="The Broad Institute Genome Sequencing Center for Infectious Disease"/>
            <person name="Wu L."/>
            <person name="Ma J."/>
        </authorList>
    </citation>
    <scope>NUCLEOTIDE SEQUENCE [LARGE SCALE GENOMIC DNA]</scope>
    <source>
        <strain evidence="3">JCM 9918</strain>
    </source>
</reference>
<evidence type="ECO:0000313" key="2">
    <source>
        <dbReference type="EMBL" id="MFC5810914.1"/>
    </source>
</evidence>
<keyword evidence="3" id="KW-1185">Reference proteome</keyword>
<evidence type="ECO:0008006" key="4">
    <source>
        <dbReference type="Google" id="ProtNLM"/>
    </source>
</evidence>
<dbReference type="EMBL" id="JBHSNZ010000020">
    <property type="protein sequence ID" value="MFC5810914.1"/>
    <property type="molecule type" value="Genomic_DNA"/>
</dbReference>
<proteinExistence type="predicted"/>
<evidence type="ECO:0000313" key="3">
    <source>
        <dbReference type="Proteomes" id="UP001596112"/>
    </source>
</evidence>
<dbReference type="RefSeq" id="WP_272170467.1">
    <property type="nucleotide sequence ID" value="NZ_JAQOSL010000018.1"/>
</dbReference>
<protein>
    <recommendedName>
        <fullName evidence="4">ATP synthase subunit E</fullName>
    </recommendedName>
</protein>
<comment type="caution">
    <text evidence="2">The sequence shown here is derived from an EMBL/GenBank/DDBJ whole genome shotgun (WGS) entry which is preliminary data.</text>
</comment>
<feature type="coiled-coil region" evidence="1">
    <location>
        <begin position="20"/>
        <end position="65"/>
    </location>
</feature>
<name>A0ABW1BDL3_9ACTN</name>
<keyword evidence="1" id="KW-0175">Coiled coil</keyword>
<accession>A0ABW1BDL3</accession>